<comment type="caution">
    <text evidence="1">The sequence shown here is derived from an EMBL/GenBank/DDBJ whole genome shotgun (WGS) entry which is preliminary data.</text>
</comment>
<name>A0ABR3Y8W7_9EURO</name>
<accession>A0ABR3Y8W7</accession>
<organism evidence="1 2">
    <name type="scientific">Paecilomyces lecythidis</name>
    <dbReference type="NCBI Taxonomy" id="3004212"/>
    <lineage>
        <taxon>Eukaryota</taxon>
        <taxon>Fungi</taxon>
        <taxon>Dikarya</taxon>
        <taxon>Ascomycota</taxon>
        <taxon>Pezizomycotina</taxon>
        <taxon>Eurotiomycetes</taxon>
        <taxon>Eurotiomycetidae</taxon>
        <taxon>Eurotiales</taxon>
        <taxon>Thermoascaceae</taxon>
        <taxon>Paecilomyces</taxon>
    </lineage>
</organism>
<dbReference type="Proteomes" id="UP001583193">
    <property type="component" value="Unassembled WGS sequence"/>
</dbReference>
<gene>
    <name evidence="1" type="ORF">Plec18167_002347</name>
</gene>
<keyword evidence="2" id="KW-1185">Reference proteome</keyword>
<sequence>MEIDNATGFMWEDWDSAQKFRLDTLEYVQYCLGLSDTDQKVPEPKNSIIRAFNVIGFAIRDACTRSMF</sequence>
<dbReference type="EMBL" id="JAVDPF010000004">
    <property type="protein sequence ID" value="KAL1884755.1"/>
    <property type="molecule type" value="Genomic_DNA"/>
</dbReference>
<reference evidence="1 2" key="1">
    <citation type="journal article" date="2024" name="IMA Fungus">
        <title>IMA Genome - F19 : A genome assembly and annotation guide to empower mycologists, including annotated draft genome sequences of Ceratocystis pirilliformis, Diaporthe australafricana, Fusarium ophioides, Paecilomyces lecythidis, and Sporothrix stenoceras.</title>
        <authorList>
            <person name="Aylward J."/>
            <person name="Wilson A.M."/>
            <person name="Visagie C.M."/>
            <person name="Spraker J."/>
            <person name="Barnes I."/>
            <person name="Buitendag C."/>
            <person name="Ceriani C."/>
            <person name="Del Mar Angel L."/>
            <person name="du Plessis D."/>
            <person name="Fuchs T."/>
            <person name="Gasser K."/>
            <person name="Kramer D."/>
            <person name="Li W."/>
            <person name="Munsamy K."/>
            <person name="Piso A."/>
            <person name="Price J.L."/>
            <person name="Sonnekus B."/>
            <person name="Thomas C."/>
            <person name="van der Nest A."/>
            <person name="van Dijk A."/>
            <person name="van Heerden A."/>
            <person name="van Vuuren N."/>
            <person name="Yilmaz N."/>
            <person name="Duong T.A."/>
            <person name="van der Merwe N.A."/>
            <person name="Wingfield M.J."/>
            <person name="Wingfield B.D."/>
        </authorList>
    </citation>
    <scope>NUCLEOTIDE SEQUENCE [LARGE SCALE GENOMIC DNA]</scope>
    <source>
        <strain evidence="1 2">CMW 18167</strain>
    </source>
</reference>
<evidence type="ECO:0000313" key="2">
    <source>
        <dbReference type="Proteomes" id="UP001583193"/>
    </source>
</evidence>
<proteinExistence type="predicted"/>
<evidence type="ECO:0000313" key="1">
    <source>
        <dbReference type="EMBL" id="KAL1884755.1"/>
    </source>
</evidence>
<protein>
    <submittedName>
        <fullName evidence="1">Uncharacterized protein</fullName>
    </submittedName>
</protein>